<dbReference type="STRING" id="1379270.GEMMAAP_14425"/>
<protein>
    <recommendedName>
        <fullName evidence="4">Phospholipid/glycerol acyltransferase domain-containing protein</fullName>
    </recommendedName>
</protein>
<keyword evidence="3" id="KW-0012">Acyltransferase</keyword>
<dbReference type="Pfam" id="PF01553">
    <property type="entry name" value="Acyltransferase"/>
    <property type="match status" value="1"/>
</dbReference>
<dbReference type="SMART" id="SM00563">
    <property type="entry name" value="PlsC"/>
    <property type="match status" value="1"/>
</dbReference>
<gene>
    <name evidence="5" type="ORF">GEMMAAP_14425</name>
</gene>
<reference evidence="5 6" key="1">
    <citation type="journal article" date="2014" name="Proc. Natl. Acad. Sci. U.S.A.">
        <title>Functional type 2 photosynthetic reaction centers found in the rare bacterial phylum Gemmatimonadetes.</title>
        <authorList>
            <person name="Zeng Y."/>
            <person name="Feng F."/>
            <person name="Medova H."/>
            <person name="Dean J."/>
            <person name="Koblizek M."/>
        </authorList>
    </citation>
    <scope>NUCLEOTIDE SEQUENCE [LARGE SCALE GENOMIC DNA]</scope>
    <source>
        <strain evidence="5 6">AP64</strain>
    </source>
</reference>
<dbReference type="InterPro" id="IPR002123">
    <property type="entry name" value="Plipid/glycerol_acylTrfase"/>
</dbReference>
<dbReference type="CDD" id="cd07988">
    <property type="entry name" value="LPLAT_ABO13168-like"/>
    <property type="match status" value="1"/>
</dbReference>
<dbReference type="AlphaFoldDB" id="A0A145Q4R2"/>
<dbReference type="EMBL" id="CP011454">
    <property type="protein sequence ID" value="AMW06882.1"/>
    <property type="molecule type" value="Genomic_DNA"/>
</dbReference>
<sequence length="160" mass="17827">MPNIPKFVAIVAPHTSNWDFPIGLAAKWALGFDAHWWGKDSLFKPPLGWFMRANGGIPVVRTNKNNAVERTVELARRSERFALALAPEGTRKKVSDWRSGFWHVAKGADIPICCVALDWEHKLVRLGPTVTADEDDPAVGMARIQALYHGIKGYNPSQQL</sequence>
<dbReference type="eggNOG" id="COG0204">
    <property type="taxonomic scope" value="Bacteria"/>
</dbReference>
<evidence type="ECO:0000313" key="5">
    <source>
        <dbReference type="EMBL" id="AMW06882.1"/>
    </source>
</evidence>
<reference evidence="5 6" key="2">
    <citation type="journal article" date="2016" name="Environ. Microbiol. Rep.">
        <title>Metagenomic evidence for the presence of phototrophic Gemmatimonadetes bacteria in diverse environments.</title>
        <authorList>
            <person name="Zeng Y."/>
            <person name="Baumbach J."/>
            <person name="Barbosa E.G."/>
            <person name="Azevedo V."/>
            <person name="Zhang C."/>
            <person name="Koblizek M."/>
        </authorList>
    </citation>
    <scope>NUCLEOTIDE SEQUENCE [LARGE SCALE GENOMIC DNA]</scope>
    <source>
        <strain evidence="5 6">AP64</strain>
    </source>
</reference>
<keyword evidence="2" id="KW-0808">Transferase</keyword>
<dbReference type="SUPFAM" id="SSF69593">
    <property type="entry name" value="Glycerol-3-phosphate (1)-acyltransferase"/>
    <property type="match status" value="1"/>
</dbReference>
<evidence type="ECO:0000256" key="3">
    <source>
        <dbReference type="ARBA" id="ARBA00023315"/>
    </source>
</evidence>
<evidence type="ECO:0000256" key="1">
    <source>
        <dbReference type="ARBA" id="ARBA00005189"/>
    </source>
</evidence>
<dbReference type="GO" id="GO:0006654">
    <property type="term" value="P:phosphatidic acid biosynthetic process"/>
    <property type="evidence" value="ECO:0007669"/>
    <property type="project" value="TreeGrafter"/>
</dbReference>
<dbReference type="KEGG" id="gph:GEMMAAP_14425"/>
<name>A0A145Q4R2_9BACT</name>
<keyword evidence="6" id="KW-1185">Reference proteome</keyword>
<proteinExistence type="predicted"/>
<evidence type="ECO:0000256" key="2">
    <source>
        <dbReference type="ARBA" id="ARBA00022679"/>
    </source>
</evidence>
<evidence type="ECO:0000259" key="4">
    <source>
        <dbReference type="SMART" id="SM00563"/>
    </source>
</evidence>
<accession>A0A145Q4R2</accession>
<organism evidence="5 6">
    <name type="scientific">Gemmatimonas phototrophica</name>
    <dbReference type="NCBI Taxonomy" id="1379270"/>
    <lineage>
        <taxon>Bacteria</taxon>
        <taxon>Pseudomonadati</taxon>
        <taxon>Gemmatimonadota</taxon>
        <taxon>Gemmatimonadia</taxon>
        <taxon>Gemmatimonadales</taxon>
        <taxon>Gemmatimonadaceae</taxon>
        <taxon>Gemmatimonas</taxon>
    </lineage>
</organism>
<dbReference type="Proteomes" id="UP000076404">
    <property type="component" value="Chromosome"/>
</dbReference>
<dbReference type="PANTHER" id="PTHR10434">
    <property type="entry name" value="1-ACYL-SN-GLYCEROL-3-PHOSPHATE ACYLTRANSFERASE"/>
    <property type="match status" value="1"/>
</dbReference>
<comment type="pathway">
    <text evidence="1">Lipid metabolism.</text>
</comment>
<dbReference type="PANTHER" id="PTHR10434:SF9">
    <property type="entry name" value="PHOSPHOLIPID_GLYCEROL ACYLTRANSFERASE DOMAIN-CONTAINING PROTEIN"/>
    <property type="match status" value="1"/>
</dbReference>
<evidence type="ECO:0000313" key="6">
    <source>
        <dbReference type="Proteomes" id="UP000076404"/>
    </source>
</evidence>
<feature type="domain" description="Phospholipid/glycerol acyltransferase" evidence="4">
    <location>
        <begin position="8"/>
        <end position="120"/>
    </location>
</feature>
<dbReference type="GO" id="GO:0003841">
    <property type="term" value="F:1-acylglycerol-3-phosphate O-acyltransferase activity"/>
    <property type="evidence" value="ECO:0007669"/>
    <property type="project" value="TreeGrafter"/>
</dbReference>